<evidence type="ECO:0000313" key="4">
    <source>
        <dbReference type="EMBL" id="KHM52662.1"/>
    </source>
</evidence>
<dbReference type="EMBL" id="JSCE01000069">
    <property type="protein sequence ID" value="KHM52662.1"/>
    <property type="molecule type" value="Genomic_DNA"/>
</dbReference>
<proteinExistence type="inferred from homology"/>
<reference evidence="4 5" key="1">
    <citation type="journal article" date="2013" name="PLoS ONE">
        <title>Identification and characterization of three novel lipases belonging to families II and V from Anaerovibrio lipolyticus 5ST.</title>
        <authorList>
            <person name="Prive F."/>
            <person name="Kaderbhai N.N."/>
            <person name="Girdwood S."/>
            <person name="Worgan H.J."/>
            <person name="Pinloche E."/>
            <person name="Scollan N.D."/>
            <person name="Huws S.A."/>
            <person name="Newbold C.J."/>
        </authorList>
    </citation>
    <scope>NUCLEOTIDE SEQUENCE [LARGE SCALE GENOMIC DNA]</scope>
    <source>
        <strain evidence="4 5">5S</strain>
    </source>
</reference>
<name>A0A0B2K3F8_9FIRM</name>
<dbReference type="AlphaFoldDB" id="A0A0B2K3F8"/>
<dbReference type="InterPro" id="IPR015424">
    <property type="entry name" value="PyrdxlP-dep_Trfase"/>
</dbReference>
<gene>
    <name evidence="4" type="ORF">NZ47_03420</name>
</gene>
<protein>
    <submittedName>
        <fullName evidence="4">Aminotransferase class III</fullName>
    </submittedName>
</protein>
<sequence length="437" mass="48342">MGKGQELYNKAKKVIPGGTQLLSKRPEMWAPDIWPSYYSKAKGCEVWDLDGKHYYDFSIMGVGANVLGYAFDEVDNAAKEAIDNGSMCTLNAPEEVAVAEKLLELHPWAGGVRYTKSGGEAMSMAARIARAYTKKDIVLVCGYHGWHDWYLSANLVKGDPLADVHLQGLAPAGVPRGLAGTNLIFHYNDIEEFKKVVAENEGNIAAVIMEPIRNDYPENDFLGKIRNITKEKGIVLVFDEITAGFRLCAGGSHKVLGVEPDMAIFAKAMTNGYPLAAIIGRDEVMQAAQITFISSTFWTERIGLAASLKTIECYEKYNVAAHQEKVGKRVKDIWDKLADKYGIKIHIFGILPLLHFGFEYDNPRAFKTYFTQEMLKEGFLAANGVYASYAHTDEALDKYEAACNKVFGKIGDIIKAGKNIEDELDGPVCHAGFERLN</sequence>
<evidence type="ECO:0000313" key="5">
    <source>
        <dbReference type="Proteomes" id="UP000030993"/>
    </source>
</evidence>
<dbReference type="Gene3D" id="3.40.640.10">
    <property type="entry name" value="Type I PLP-dependent aspartate aminotransferase-like (Major domain)"/>
    <property type="match status" value="1"/>
</dbReference>
<dbReference type="Pfam" id="PF00202">
    <property type="entry name" value="Aminotran_3"/>
    <property type="match status" value="1"/>
</dbReference>
<dbReference type="InterPro" id="IPR015422">
    <property type="entry name" value="PyrdxlP-dep_Trfase_small"/>
</dbReference>
<dbReference type="PANTHER" id="PTHR43713:SF3">
    <property type="entry name" value="GLUTAMATE-1-SEMIALDEHYDE 2,1-AMINOMUTASE 1, CHLOROPLASTIC-RELATED"/>
    <property type="match status" value="1"/>
</dbReference>
<dbReference type="Proteomes" id="UP000030993">
    <property type="component" value="Unassembled WGS sequence"/>
</dbReference>
<comment type="caution">
    <text evidence="4">The sequence shown here is derived from an EMBL/GenBank/DDBJ whole genome shotgun (WGS) entry which is preliminary data.</text>
</comment>
<evidence type="ECO:0000256" key="3">
    <source>
        <dbReference type="RuleBase" id="RU003560"/>
    </source>
</evidence>
<comment type="cofactor">
    <cofactor evidence="1">
        <name>pyridoxal 5'-phosphate</name>
        <dbReference type="ChEBI" id="CHEBI:597326"/>
    </cofactor>
</comment>
<dbReference type="PANTHER" id="PTHR43713">
    <property type="entry name" value="GLUTAMATE-1-SEMIALDEHYDE 2,1-AMINOMUTASE"/>
    <property type="match status" value="1"/>
</dbReference>
<keyword evidence="4" id="KW-0808">Transferase</keyword>
<dbReference type="PROSITE" id="PS00600">
    <property type="entry name" value="AA_TRANSFER_CLASS_3"/>
    <property type="match status" value="1"/>
</dbReference>
<evidence type="ECO:0000256" key="1">
    <source>
        <dbReference type="ARBA" id="ARBA00001933"/>
    </source>
</evidence>
<dbReference type="GO" id="GO:0008483">
    <property type="term" value="F:transaminase activity"/>
    <property type="evidence" value="ECO:0007669"/>
    <property type="project" value="UniProtKB-KW"/>
</dbReference>
<keyword evidence="4" id="KW-0032">Aminotransferase</keyword>
<dbReference type="RefSeq" id="WP_039206445.1">
    <property type="nucleotide sequence ID" value="NZ_JSCE01000069.1"/>
</dbReference>
<evidence type="ECO:0000256" key="2">
    <source>
        <dbReference type="ARBA" id="ARBA00022898"/>
    </source>
</evidence>
<dbReference type="SUPFAM" id="SSF53383">
    <property type="entry name" value="PLP-dependent transferases"/>
    <property type="match status" value="1"/>
</dbReference>
<dbReference type="InterPro" id="IPR049704">
    <property type="entry name" value="Aminotrans_3_PPA_site"/>
</dbReference>
<dbReference type="STRING" id="82374.NZ47_03420"/>
<dbReference type="GO" id="GO:0030170">
    <property type="term" value="F:pyridoxal phosphate binding"/>
    <property type="evidence" value="ECO:0007669"/>
    <property type="project" value="InterPro"/>
</dbReference>
<keyword evidence="2 3" id="KW-0663">Pyridoxal phosphate</keyword>
<dbReference type="InterPro" id="IPR015421">
    <property type="entry name" value="PyrdxlP-dep_Trfase_major"/>
</dbReference>
<comment type="similarity">
    <text evidence="3">Belongs to the class-III pyridoxal-phosphate-dependent aminotransferase family.</text>
</comment>
<organism evidence="4 5">
    <name type="scientific">Anaerovibrio lipolyticus</name>
    <dbReference type="NCBI Taxonomy" id="82374"/>
    <lineage>
        <taxon>Bacteria</taxon>
        <taxon>Bacillati</taxon>
        <taxon>Bacillota</taxon>
        <taxon>Negativicutes</taxon>
        <taxon>Selenomonadales</taxon>
        <taxon>Selenomonadaceae</taxon>
        <taxon>Anaerovibrio</taxon>
    </lineage>
</organism>
<dbReference type="Gene3D" id="3.90.1150.10">
    <property type="entry name" value="Aspartate Aminotransferase, domain 1"/>
    <property type="match status" value="1"/>
</dbReference>
<keyword evidence="5" id="KW-1185">Reference proteome</keyword>
<dbReference type="InterPro" id="IPR005814">
    <property type="entry name" value="Aminotrans_3"/>
</dbReference>
<accession>A0A0B2K3F8</accession>